<dbReference type="PANTHER" id="PTHR35518">
    <property type="entry name" value="MAINTENANCE OF TELOMOERE CAPPING"/>
    <property type="match status" value="1"/>
</dbReference>
<keyword evidence="6" id="KW-0325">Glycoprotein</keyword>
<evidence type="ECO:0000256" key="1">
    <source>
        <dbReference type="ARBA" id="ARBA00004479"/>
    </source>
</evidence>
<feature type="region of interest" description="Disordered" evidence="10">
    <location>
        <begin position="125"/>
        <end position="165"/>
    </location>
</feature>
<evidence type="ECO:0000313" key="13">
    <source>
        <dbReference type="EMBL" id="KAF2101335.1"/>
    </source>
</evidence>
<feature type="region of interest" description="Disordered" evidence="10">
    <location>
        <begin position="223"/>
        <end position="242"/>
    </location>
</feature>
<evidence type="ECO:0000256" key="10">
    <source>
        <dbReference type="SAM" id="MobiDB-lite"/>
    </source>
</evidence>
<proteinExistence type="inferred from homology"/>
<keyword evidence="4 11" id="KW-1133">Transmembrane helix</keyword>
<dbReference type="GO" id="GO:0016020">
    <property type="term" value="C:membrane"/>
    <property type="evidence" value="ECO:0007669"/>
    <property type="project" value="UniProtKB-SubCell"/>
</dbReference>
<keyword evidence="5 11" id="KW-0472">Membrane</keyword>
<evidence type="ECO:0000313" key="14">
    <source>
        <dbReference type="Proteomes" id="UP000799772"/>
    </source>
</evidence>
<dbReference type="InterPro" id="IPR057530">
    <property type="entry name" value="TIM-barrel_MTC6"/>
</dbReference>
<comment type="caution">
    <text evidence="13">The sequence shown here is derived from an EMBL/GenBank/DDBJ whole genome shotgun (WGS) entry which is preliminary data.</text>
</comment>
<dbReference type="Pfam" id="PF25506">
    <property type="entry name" value="TIM-barrel_MTC6"/>
    <property type="match status" value="1"/>
</dbReference>
<dbReference type="AlphaFoldDB" id="A0A9P4M8S0"/>
<dbReference type="CDD" id="cd00037">
    <property type="entry name" value="CLECT"/>
    <property type="match status" value="1"/>
</dbReference>
<evidence type="ECO:0000256" key="2">
    <source>
        <dbReference type="ARBA" id="ARBA00022692"/>
    </source>
</evidence>
<evidence type="ECO:0000256" key="6">
    <source>
        <dbReference type="ARBA" id="ARBA00023180"/>
    </source>
</evidence>
<dbReference type="Proteomes" id="UP000799772">
    <property type="component" value="Unassembled WGS sequence"/>
</dbReference>
<feature type="non-terminal residue" evidence="13">
    <location>
        <position position="1"/>
    </location>
</feature>
<keyword evidence="14" id="KW-1185">Reference proteome</keyword>
<protein>
    <recommendedName>
        <fullName evidence="9">Maintenance of telomere capping protein 6</fullName>
    </recommendedName>
</protein>
<keyword evidence="3" id="KW-0732">Signal</keyword>
<accession>A0A9P4M8S0</accession>
<dbReference type="InterPro" id="IPR051008">
    <property type="entry name" value="Telomere_Capping_Maintenance"/>
</dbReference>
<feature type="transmembrane region" description="Helical" evidence="11">
    <location>
        <begin position="582"/>
        <end position="607"/>
    </location>
</feature>
<sequence>FGDLQSQRDLSVSIPVNFATVPGVSLSAACFSSGNYVTNTATKCFSNLLALGYRRFVSDVYWDTGRLAWNFCPAQIPAPASSPISEFSSSSSVTVSTAQFTVRAPSFSQEIGFSTFPLLQRQATSTSRLESSTSPSARTSSSSSPASSATGRNATQSSSPSSSIPSFTSNGDMIFELGPFNCSSSLDLVYMVSIMSDYLGKSSNTLQAFTIYLTLNLHAAAPQDDPDGAADTPDDSSLPDPSNLLSNIMNTNASSFLYTPQDLNRDRTNLNDTWYHVDFRKQPDPEYYQTDVGSGNVRTTPNGWPSDSYVEFQKAERLMVGFGSVDPQMTKYNFSGDEHIIFPRNYLFEAHNVAYGANGSIVSGCFKGRSDSITSAKNNSWAVSEVQQRAITLDSMSPSNATLPAIKNLTACGASPFLNTTLLGKTADSDFSAYGAIPRSTIWSWGPGEPRNVSSSDDNSDRIRCAVLDLSLQGHWRVEDCNKRHNSACRVNKKPYEWHISGQKSSYSSSAQAGCGDNEAFSAPRTGLENAYLFDAFSNSDHDSDLALWVDFNSLDRDNCWVVGLNTSCPYVNDSDAERTRFVVVPTVAAVIVFILAVLTLFVKCAANRQNSRRGRRRRGEDGWDYEGVPS</sequence>
<evidence type="ECO:0000256" key="9">
    <source>
        <dbReference type="ARBA" id="ARBA00039865"/>
    </source>
</evidence>
<evidence type="ECO:0000256" key="7">
    <source>
        <dbReference type="ARBA" id="ARBA00037703"/>
    </source>
</evidence>
<dbReference type="OrthoDB" id="5573651at2759"/>
<feature type="compositionally biased region" description="Low complexity" evidence="10">
    <location>
        <begin position="125"/>
        <end position="150"/>
    </location>
</feature>
<organism evidence="13 14">
    <name type="scientific">Rhizodiscina lignyota</name>
    <dbReference type="NCBI Taxonomy" id="1504668"/>
    <lineage>
        <taxon>Eukaryota</taxon>
        <taxon>Fungi</taxon>
        <taxon>Dikarya</taxon>
        <taxon>Ascomycota</taxon>
        <taxon>Pezizomycotina</taxon>
        <taxon>Dothideomycetes</taxon>
        <taxon>Pleosporomycetidae</taxon>
        <taxon>Aulographales</taxon>
        <taxon>Rhizodiscinaceae</taxon>
        <taxon>Rhizodiscina</taxon>
    </lineage>
</organism>
<comment type="similarity">
    <text evidence="8">Belongs to the MTC6 family.</text>
</comment>
<keyword evidence="2 11" id="KW-0812">Transmembrane</keyword>
<evidence type="ECO:0000256" key="3">
    <source>
        <dbReference type="ARBA" id="ARBA00022729"/>
    </source>
</evidence>
<comment type="subcellular location">
    <subcellularLocation>
        <location evidence="1">Membrane</location>
        <topology evidence="1">Single-pass type I membrane protein</topology>
    </subcellularLocation>
</comment>
<feature type="domain" description="MTC6 partial TIM-barrel" evidence="12">
    <location>
        <begin position="4"/>
        <end position="422"/>
    </location>
</feature>
<evidence type="ECO:0000256" key="5">
    <source>
        <dbReference type="ARBA" id="ARBA00023136"/>
    </source>
</evidence>
<feature type="compositionally biased region" description="Acidic residues" evidence="10">
    <location>
        <begin position="224"/>
        <end position="234"/>
    </location>
</feature>
<gene>
    <name evidence="13" type="ORF">NA57DRAFT_34163</name>
</gene>
<evidence type="ECO:0000256" key="8">
    <source>
        <dbReference type="ARBA" id="ARBA00038159"/>
    </source>
</evidence>
<evidence type="ECO:0000256" key="11">
    <source>
        <dbReference type="SAM" id="Phobius"/>
    </source>
</evidence>
<dbReference type="PANTHER" id="PTHR35518:SF2">
    <property type="entry name" value="MAINTENANCE OF TELOMERE CAPPING PROTEIN 6"/>
    <property type="match status" value="1"/>
</dbReference>
<evidence type="ECO:0000259" key="12">
    <source>
        <dbReference type="Pfam" id="PF25506"/>
    </source>
</evidence>
<dbReference type="EMBL" id="ML978123">
    <property type="protein sequence ID" value="KAF2101335.1"/>
    <property type="molecule type" value="Genomic_DNA"/>
</dbReference>
<name>A0A9P4M8S0_9PEZI</name>
<reference evidence="13" key="1">
    <citation type="journal article" date="2020" name="Stud. Mycol.">
        <title>101 Dothideomycetes genomes: a test case for predicting lifestyles and emergence of pathogens.</title>
        <authorList>
            <person name="Haridas S."/>
            <person name="Albert R."/>
            <person name="Binder M."/>
            <person name="Bloem J."/>
            <person name="Labutti K."/>
            <person name="Salamov A."/>
            <person name="Andreopoulos B."/>
            <person name="Baker S."/>
            <person name="Barry K."/>
            <person name="Bills G."/>
            <person name="Bluhm B."/>
            <person name="Cannon C."/>
            <person name="Castanera R."/>
            <person name="Culley D."/>
            <person name="Daum C."/>
            <person name="Ezra D."/>
            <person name="Gonzalez J."/>
            <person name="Henrissat B."/>
            <person name="Kuo A."/>
            <person name="Liang C."/>
            <person name="Lipzen A."/>
            <person name="Lutzoni F."/>
            <person name="Magnuson J."/>
            <person name="Mondo S."/>
            <person name="Nolan M."/>
            <person name="Ohm R."/>
            <person name="Pangilinan J."/>
            <person name="Park H.-J."/>
            <person name="Ramirez L."/>
            <person name="Alfaro M."/>
            <person name="Sun H."/>
            <person name="Tritt A."/>
            <person name="Yoshinaga Y."/>
            <person name="Zwiers L.-H."/>
            <person name="Turgeon B."/>
            <person name="Goodwin S."/>
            <person name="Spatafora J."/>
            <person name="Crous P."/>
            <person name="Grigoriev I."/>
        </authorList>
    </citation>
    <scope>NUCLEOTIDE SEQUENCE</scope>
    <source>
        <strain evidence="13">CBS 133067</strain>
    </source>
</reference>
<evidence type="ECO:0000256" key="4">
    <source>
        <dbReference type="ARBA" id="ARBA00022989"/>
    </source>
</evidence>
<comment type="function">
    <text evidence="7">May be involved in telomere capping.</text>
</comment>